<evidence type="ECO:0000256" key="4">
    <source>
        <dbReference type="PIRSR" id="PIRSR039026-1"/>
    </source>
</evidence>
<dbReference type="Gene3D" id="3.40.190.170">
    <property type="entry name" value="Bacterial extracellular solute-binding protein, family 7"/>
    <property type="match status" value="1"/>
</dbReference>
<feature type="binding site" evidence="4">
    <location>
        <position position="176"/>
    </location>
    <ligand>
        <name>substrate</name>
    </ligand>
</feature>
<feature type="signal peptide" evidence="6">
    <location>
        <begin position="1"/>
        <end position="26"/>
    </location>
</feature>
<protein>
    <submittedName>
        <fullName evidence="7">TRAP-type mannitol/chloroaromatic compound transport system substrate-binding protein</fullName>
    </submittedName>
</protein>
<dbReference type="InterPro" id="IPR038404">
    <property type="entry name" value="TRAP_DctP_sf"/>
</dbReference>
<evidence type="ECO:0000256" key="5">
    <source>
        <dbReference type="PIRSR" id="PIRSR039026-2"/>
    </source>
</evidence>
<comment type="subcellular location">
    <subcellularLocation>
        <location evidence="1">Periplasm</location>
    </subcellularLocation>
</comment>
<dbReference type="OrthoDB" id="7239472at2"/>
<sequence length="363" mass="39682">MTGFTKWHKATPVAAAILLLAGPASAQDPVTWRMTHAFAETSTFYQLFALPFAERVAQLTDGQVVIQPYPAGVIAPSFEAYDAVLDGAADAVQSSAVNIVNRDPANALFSTFPGGMGPEALWQWMWYGGGRELLAEHRRETMDLHALPCGMGATELFAQSHKPLKTLAGFQGVKFRTVGSFADVLTAIGAAPTVVPGDEVYTMLERGAIDAAEWGSPSENLKAGLHETAKYIIYPGVHTNAFFQEFAVRAELWDALSPELQGKVTAACELSSMDTLAAFDALDRKAWAELKQGNNEIVRLDDEVVERIREEGRKWIYARADEGDASGNPWVRKVAESYFAFYDDWIGNTSFRAVDHRAEPSAD</sequence>
<keyword evidence="8" id="KW-1185">Reference proteome</keyword>
<dbReference type="InterPro" id="IPR026289">
    <property type="entry name" value="SBP_TakP-like"/>
</dbReference>
<comment type="caution">
    <text evidence="7">The sequence shown here is derived from an EMBL/GenBank/DDBJ whole genome shotgun (WGS) entry which is preliminary data.</text>
</comment>
<evidence type="ECO:0000313" key="8">
    <source>
        <dbReference type="Proteomes" id="UP000244060"/>
    </source>
</evidence>
<dbReference type="PIRSF" id="PIRSF039026">
    <property type="entry name" value="SiaP"/>
    <property type="match status" value="1"/>
</dbReference>
<dbReference type="GO" id="GO:0055085">
    <property type="term" value="P:transmembrane transport"/>
    <property type="evidence" value="ECO:0007669"/>
    <property type="project" value="InterPro"/>
</dbReference>
<keyword evidence="3" id="KW-0574">Periplasm</keyword>
<name>A0A2T5KD58_9RHOB</name>
<dbReference type="PANTHER" id="PTHR33376:SF5">
    <property type="entry name" value="EXTRACYTOPLASMIC SOLUTE RECEPTOR PROTEIN"/>
    <property type="match status" value="1"/>
</dbReference>
<dbReference type="Gene3D" id="3.40.190.10">
    <property type="entry name" value="Periplasmic binding protein-like II"/>
    <property type="match status" value="1"/>
</dbReference>
<feature type="binding site" evidence="5">
    <location>
        <position position="213"/>
    </location>
    <ligand>
        <name>substrate</name>
    </ligand>
</feature>
<dbReference type="RefSeq" id="WP_108220200.1">
    <property type="nucleotide sequence ID" value="NZ_CP090021.1"/>
</dbReference>
<dbReference type="AlphaFoldDB" id="A0A2T5KD58"/>
<dbReference type="NCBIfam" id="NF037995">
    <property type="entry name" value="TRAP_S1"/>
    <property type="match status" value="1"/>
</dbReference>
<evidence type="ECO:0000313" key="7">
    <source>
        <dbReference type="EMBL" id="PTR20355.1"/>
    </source>
</evidence>
<dbReference type="PANTHER" id="PTHR33376">
    <property type="match status" value="1"/>
</dbReference>
<feature type="binding site" evidence="5">
    <location>
        <position position="214"/>
    </location>
    <ligand>
        <name>Na(+)</name>
        <dbReference type="ChEBI" id="CHEBI:29101"/>
    </ligand>
</feature>
<evidence type="ECO:0000256" key="2">
    <source>
        <dbReference type="ARBA" id="ARBA00022729"/>
    </source>
</evidence>
<dbReference type="GO" id="GO:0042597">
    <property type="term" value="C:periplasmic space"/>
    <property type="evidence" value="ECO:0007669"/>
    <property type="project" value="UniProtKB-SubCell"/>
</dbReference>
<evidence type="ECO:0000256" key="1">
    <source>
        <dbReference type="ARBA" id="ARBA00004418"/>
    </source>
</evidence>
<evidence type="ECO:0000256" key="3">
    <source>
        <dbReference type="ARBA" id="ARBA00022764"/>
    </source>
</evidence>
<feature type="binding site" evidence="4">
    <location>
        <position position="155"/>
    </location>
    <ligand>
        <name>substrate</name>
    </ligand>
</feature>
<reference evidence="7 8" key="1">
    <citation type="submission" date="2018-04" db="EMBL/GenBank/DDBJ databases">
        <title>Genomic Encyclopedia of Type Strains, Phase III (KMG-III): the genomes of soil and plant-associated and newly described type strains.</title>
        <authorList>
            <person name="Whitman W."/>
        </authorList>
    </citation>
    <scope>NUCLEOTIDE SEQUENCE [LARGE SCALE GENOMIC DNA]</scope>
    <source>
        <strain evidence="7 8">KA25</strain>
    </source>
</reference>
<feature type="chain" id="PRO_5015505905" evidence="6">
    <location>
        <begin position="27"/>
        <end position="363"/>
    </location>
</feature>
<proteinExistence type="predicted"/>
<dbReference type="EMBL" id="QAOT01000002">
    <property type="protein sequence ID" value="PTR20355.1"/>
    <property type="molecule type" value="Genomic_DNA"/>
</dbReference>
<accession>A0A2T5KD58</accession>
<gene>
    <name evidence="7" type="ORF">C8J28_102120</name>
</gene>
<dbReference type="InterPro" id="IPR018389">
    <property type="entry name" value="DctP_fam"/>
</dbReference>
<keyword evidence="5" id="KW-0479">Metal-binding</keyword>
<organism evidence="7 8">
    <name type="scientific">Cereibacter azotoformans</name>
    <dbReference type="NCBI Taxonomy" id="43057"/>
    <lineage>
        <taxon>Bacteria</taxon>
        <taxon>Pseudomonadati</taxon>
        <taxon>Pseudomonadota</taxon>
        <taxon>Alphaproteobacteria</taxon>
        <taxon>Rhodobacterales</taxon>
        <taxon>Paracoccaceae</taxon>
        <taxon>Cereibacter</taxon>
    </lineage>
</organism>
<dbReference type="Pfam" id="PF03480">
    <property type="entry name" value="DctP"/>
    <property type="match status" value="1"/>
</dbReference>
<evidence type="ECO:0000256" key="6">
    <source>
        <dbReference type="SAM" id="SignalP"/>
    </source>
</evidence>
<dbReference type="GO" id="GO:0046872">
    <property type="term" value="F:metal ion binding"/>
    <property type="evidence" value="ECO:0007669"/>
    <property type="project" value="UniProtKB-KW"/>
</dbReference>
<dbReference type="GO" id="GO:0031317">
    <property type="term" value="C:tripartite ATP-independent periplasmic transporter complex"/>
    <property type="evidence" value="ECO:0007669"/>
    <property type="project" value="InterPro"/>
</dbReference>
<keyword evidence="2 6" id="KW-0732">Signal</keyword>
<dbReference type="Proteomes" id="UP000244060">
    <property type="component" value="Unassembled WGS sequence"/>
</dbReference>